<dbReference type="InterPro" id="IPR001867">
    <property type="entry name" value="OmpR/PhoB-type_DNA-bd"/>
</dbReference>
<feature type="region of interest" description="Disordered" evidence="4">
    <location>
        <begin position="100"/>
        <end position="121"/>
    </location>
</feature>
<dbReference type="PROSITE" id="PS50005">
    <property type="entry name" value="TPR"/>
    <property type="match status" value="1"/>
</dbReference>
<dbReference type="Gene3D" id="3.40.50.10070">
    <property type="entry name" value="TolB, N-terminal domain"/>
    <property type="match status" value="1"/>
</dbReference>
<feature type="repeat" description="TPR" evidence="2">
    <location>
        <begin position="396"/>
        <end position="429"/>
    </location>
</feature>
<organism evidence="6 7">
    <name type="scientific">Sinorhizobium kostiense</name>
    <dbReference type="NCBI Taxonomy" id="76747"/>
    <lineage>
        <taxon>Bacteria</taxon>
        <taxon>Pseudomonadati</taxon>
        <taxon>Pseudomonadota</taxon>
        <taxon>Alphaproteobacteria</taxon>
        <taxon>Hyphomicrobiales</taxon>
        <taxon>Rhizobiaceae</taxon>
        <taxon>Sinorhizobium/Ensifer group</taxon>
        <taxon>Sinorhizobium</taxon>
    </lineage>
</organism>
<evidence type="ECO:0000313" key="6">
    <source>
        <dbReference type="EMBL" id="MBP2234833.1"/>
    </source>
</evidence>
<dbReference type="Gene3D" id="1.25.40.10">
    <property type="entry name" value="Tetratricopeptide repeat domain"/>
    <property type="match status" value="2"/>
</dbReference>
<protein>
    <submittedName>
        <fullName evidence="6">TolB-like protein</fullName>
    </submittedName>
</protein>
<keyword evidence="2" id="KW-0802">TPR repeat</keyword>
<proteinExistence type="predicted"/>
<feature type="DNA-binding region" description="OmpR/PhoB-type" evidence="3">
    <location>
        <begin position="1"/>
        <end position="98"/>
    </location>
</feature>
<evidence type="ECO:0000259" key="5">
    <source>
        <dbReference type="PROSITE" id="PS51755"/>
    </source>
</evidence>
<comment type="caution">
    <text evidence="6">The sequence shown here is derived from an EMBL/GenBank/DDBJ whole genome shotgun (WGS) entry which is preliminary data.</text>
</comment>
<dbReference type="Gene3D" id="1.10.10.10">
    <property type="entry name" value="Winged helix-like DNA-binding domain superfamily/Winged helix DNA-binding domain"/>
    <property type="match status" value="1"/>
</dbReference>
<gene>
    <name evidence="6" type="ORF">J2Z31_001325</name>
</gene>
<dbReference type="Proteomes" id="UP000730739">
    <property type="component" value="Unassembled WGS sequence"/>
</dbReference>
<dbReference type="PANTHER" id="PTHR12558:SF33">
    <property type="entry name" value="BLL7664 PROTEIN"/>
    <property type="match status" value="1"/>
</dbReference>
<dbReference type="CDD" id="cd00383">
    <property type="entry name" value="trans_reg_C"/>
    <property type="match status" value="1"/>
</dbReference>
<dbReference type="InterPro" id="IPR016032">
    <property type="entry name" value="Sig_transdc_resp-reg_C-effctor"/>
</dbReference>
<keyword evidence="7" id="KW-1185">Reference proteome</keyword>
<dbReference type="PROSITE" id="PS51755">
    <property type="entry name" value="OMPR_PHOB"/>
    <property type="match status" value="1"/>
</dbReference>
<dbReference type="RefSeq" id="WP_209601109.1">
    <property type="nucleotide sequence ID" value="NZ_JAGILA010000002.1"/>
</dbReference>
<dbReference type="InterPro" id="IPR019734">
    <property type="entry name" value="TPR_rpt"/>
</dbReference>
<evidence type="ECO:0000313" key="7">
    <source>
        <dbReference type="Proteomes" id="UP000730739"/>
    </source>
</evidence>
<dbReference type="SMART" id="SM00028">
    <property type="entry name" value="TPR"/>
    <property type="match status" value="5"/>
</dbReference>
<evidence type="ECO:0000256" key="2">
    <source>
        <dbReference type="PROSITE-ProRule" id="PRU00339"/>
    </source>
</evidence>
<reference evidence="6 7" key="1">
    <citation type="submission" date="2021-03" db="EMBL/GenBank/DDBJ databases">
        <title>Genomic Encyclopedia of Type Strains, Phase IV (KMG-IV): sequencing the most valuable type-strain genomes for metagenomic binning, comparative biology and taxonomic classification.</title>
        <authorList>
            <person name="Goeker M."/>
        </authorList>
    </citation>
    <scope>NUCLEOTIDE SEQUENCE [LARGE SCALE GENOMIC DNA]</scope>
    <source>
        <strain evidence="6 7">DSM 13372</strain>
    </source>
</reference>
<dbReference type="InterPro" id="IPR011990">
    <property type="entry name" value="TPR-like_helical_dom_sf"/>
</dbReference>
<dbReference type="PANTHER" id="PTHR12558">
    <property type="entry name" value="CELL DIVISION CYCLE 16,23,27"/>
    <property type="match status" value="1"/>
</dbReference>
<evidence type="ECO:0000256" key="3">
    <source>
        <dbReference type="PROSITE-ProRule" id="PRU01091"/>
    </source>
</evidence>
<sequence length="531" mass="58548">MQFMFGDYVLDQERRELTLSGQVVAVGPQVFDLLLHLVRNRDRVVSKDDLLEAVWSGRIVSESTITSHINAVRKAIGDSGEEQRLVRTVARKGFRFVGEIRPPGSEGARQPGGSSDIEYTVSESREPPSALVLPEKPSITVLPFQNLSGDPDQDYFADGVVEDIIAALSRIRWLFVIARNSSFTYKGRSVDMKDVGRELGVRYVLEGSLRKSGNKVRLTGQLIDAITGAHLWAERFEGTLDDIFELQDQMAESVVGAISPQLERAEIERAKRKPTGSLDAYDYYLRGVAKLHNGTRESIEAALSLFYRAIELDPEFASAYAAAAWCHFWRKLNGWMTDRPNEIDEGVRLARLAVELGRDDAVALTRGGHAFAHLAGDLDGGIALLDRAVLLNPNLAIAWFLGGALRALRGETDAAIEHLAHAVRLSPLDPEMFRMQVGMALAHFFAGRFDSASAWAERALGNLPSLLVAVALVAASHALAGRIDEARQAMERLRTLDPSLRASNLKDWLPIHRPEDLARFADGLRLAGLPE</sequence>
<dbReference type="Pfam" id="PF00486">
    <property type="entry name" value="Trans_reg_C"/>
    <property type="match status" value="1"/>
</dbReference>
<feature type="domain" description="OmpR/PhoB-type" evidence="5">
    <location>
        <begin position="1"/>
        <end position="98"/>
    </location>
</feature>
<name>A0ABS4QW22_9HYPH</name>
<keyword evidence="1 3" id="KW-0238">DNA-binding</keyword>
<evidence type="ECO:0000256" key="1">
    <source>
        <dbReference type="ARBA" id="ARBA00023125"/>
    </source>
</evidence>
<accession>A0ABS4QW22</accession>
<dbReference type="SUPFAM" id="SSF46894">
    <property type="entry name" value="C-terminal effector domain of the bipartite response regulators"/>
    <property type="match status" value="1"/>
</dbReference>
<dbReference type="SUPFAM" id="SSF48452">
    <property type="entry name" value="TPR-like"/>
    <property type="match status" value="1"/>
</dbReference>
<dbReference type="SMART" id="SM00862">
    <property type="entry name" value="Trans_reg_C"/>
    <property type="match status" value="1"/>
</dbReference>
<dbReference type="EMBL" id="JAGILA010000002">
    <property type="protein sequence ID" value="MBP2234833.1"/>
    <property type="molecule type" value="Genomic_DNA"/>
</dbReference>
<evidence type="ECO:0000256" key="4">
    <source>
        <dbReference type="SAM" id="MobiDB-lite"/>
    </source>
</evidence>
<dbReference type="InterPro" id="IPR036388">
    <property type="entry name" value="WH-like_DNA-bd_sf"/>
</dbReference>